<gene>
    <name evidence="2" type="ORF">KI809_00085</name>
</gene>
<feature type="compositionally biased region" description="Acidic residues" evidence="1">
    <location>
        <begin position="121"/>
        <end position="130"/>
    </location>
</feature>
<evidence type="ECO:0000256" key="1">
    <source>
        <dbReference type="SAM" id="MobiDB-lite"/>
    </source>
</evidence>
<sequence>MQAARGKIPLEAGDLGAVLLYLSHDTDTEIAEAAIASIRGLSGNRLMSVLEAPETHPYLLEIFSRLHCNDTAIGEVIASHPSVAVETLEFLSLHGVTTATEFYGVLSSLDETPEGEQPPPEFEEEEADEEEFKSKYQLAQSMGVAEKIKMALTGDKEWRGILIKDSNKLVSGGVVKNPRITDSEIITIAKSAVQNDDIIRVICSNKEWVKNYNIRKALVENNKTPLPQALRFLATLSEKDLASLAKSKNISSVIATQARRLLLNKNKK</sequence>
<reference evidence="2 3" key="1">
    <citation type="submission" date="2021-05" db="EMBL/GenBank/DDBJ databases">
        <title>The draft genome of Geobacter pelophilus DSM 12255.</title>
        <authorList>
            <person name="Xu Z."/>
            <person name="Masuda Y."/>
            <person name="Itoh H."/>
            <person name="Senoo K."/>
        </authorList>
    </citation>
    <scope>NUCLEOTIDE SEQUENCE [LARGE SCALE GENOMIC DNA]</scope>
    <source>
        <strain evidence="2 3">DSM 12255</strain>
    </source>
</reference>
<name>A0AAW4KXT1_9BACT</name>
<evidence type="ECO:0000313" key="2">
    <source>
        <dbReference type="EMBL" id="MBT0662687.1"/>
    </source>
</evidence>
<dbReference type="Proteomes" id="UP000811899">
    <property type="component" value="Unassembled WGS sequence"/>
</dbReference>
<comment type="caution">
    <text evidence="2">The sequence shown here is derived from an EMBL/GenBank/DDBJ whole genome shotgun (WGS) entry which is preliminary data.</text>
</comment>
<proteinExistence type="predicted"/>
<protein>
    <recommendedName>
        <fullName evidence="4">MgtE intracellular N domain-containing protein</fullName>
    </recommendedName>
</protein>
<dbReference type="EMBL" id="JAHCVJ010000001">
    <property type="protein sequence ID" value="MBT0662687.1"/>
    <property type="molecule type" value="Genomic_DNA"/>
</dbReference>
<keyword evidence="3" id="KW-1185">Reference proteome</keyword>
<accession>A0AAW4KXT1</accession>
<feature type="region of interest" description="Disordered" evidence="1">
    <location>
        <begin position="109"/>
        <end position="130"/>
    </location>
</feature>
<organism evidence="2 3">
    <name type="scientific">Geoanaerobacter pelophilus</name>
    <dbReference type="NCBI Taxonomy" id="60036"/>
    <lineage>
        <taxon>Bacteria</taxon>
        <taxon>Pseudomonadati</taxon>
        <taxon>Thermodesulfobacteriota</taxon>
        <taxon>Desulfuromonadia</taxon>
        <taxon>Geobacterales</taxon>
        <taxon>Geobacteraceae</taxon>
        <taxon>Geoanaerobacter</taxon>
    </lineage>
</organism>
<evidence type="ECO:0008006" key="4">
    <source>
        <dbReference type="Google" id="ProtNLM"/>
    </source>
</evidence>
<evidence type="ECO:0000313" key="3">
    <source>
        <dbReference type="Proteomes" id="UP000811899"/>
    </source>
</evidence>
<dbReference type="AlphaFoldDB" id="A0AAW4KXT1"/>